<proteinExistence type="predicted"/>
<feature type="compositionally biased region" description="Polar residues" evidence="2">
    <location>
        <begin position="123"/>
        <end position="132"/>
    </location>
</feature>
<feature type="region of interest" description="Disordered" evidence="2">
    <location>
        <begin position="107"/>
        <end position="280"/>
    </location>
</feature>
<dbReference type="InterPro" id="IPR013083">
    <property type="entry name" value="Znf_RING/FYVE/PHD"/>
</dbReference>
<dbReference type="GO" id="GO:0008270">
    <property type="term" value="F:zinc ion binding"/>
    <property type="evidence" value="ECO:0007669"/>
    <property type="project" value="UniProtKB-KW"/>
</dbReference>
<dbReference type="EMBL" id="OIVN01003668">
    <property type="protein sequence ID" value="SPD12805.1"/>
    <property type="molecule type" value="Genomic_DNA"/>
</dbReference>
<accession>A0A2N9HLE5</accession>
<dbReference type="PROSITE" id="PS50089">
    <property type="entry name" value="ZF_RING_2"/>
    <property type="match status" value="1"/>
</dbReference>
<evidence type="ECO:0000313" key="4">
    <source>
        <dbReference type="EMBL" id="SPD12805.1"/>
    </source>
</evidence>
<evidence type="ECO:0000256" key="1">
    <source>
        <dbReference type="PROSITE-ProRule" id="PRU00175"/>
    </source>
</evidence>
<feature type="compositionally biased region" description="Polar residues" evidence="2">
    <location>
        <begin position="236"/>
        <end position="245"/>
    </location>
</feature>
<feature type="region of interest" description="Disordered" evidence="2">
    <location>
        <begin position="1"/>
        <end position="27"/>
    </location>
</feature>
<keyword evidence="1" id="KW-0862">Zinc</keyword>
<sequence length="366" mass="40766">MSRMGSARAIVTKNPNERNSSLVQSGNNINVRTSASRVEPKHQGIVSKTSSVPYRQKSSGVQNVNHTNVRASPLASRVEPKLQGKVSKISSVPCRQKSYGVQNVHNNNNVRASASRVEPKHQGNVSITSSVPQREKLSGVHYSNHNIVRNSHVKPKNQGNVSKMSSVPDKQKQITSEVQKHDEKNAVKTSRAELPSDSPTARARRRIQDYIQTDKTGCTPQFQSTQKRNDFMPPVTNRQSKSTGQKKFERQPFERPSKVQPSKKQPEVKMQPPKMPSKECSNQYVPTYHIEWDGFDDPTTEPFGQNCPLCGNDLAYLATDDELDPSMFPEVAVLSCGHSFHCQCLLLLSEEQSTDPQCFVCVNGLS</sequence>
<reference evidence="4" key="1">
    <citation type="submission" date="2018-02" db="EMBL/GenBank/DDBJ databases">
        <authorList>
            <person name="Cohen D.B."/>
            <person name="Kent A.D."/>
        </authorList>
    </citation>
    <scope>NUCLEOTIDE SEQUENCE</scope>
</reference>
<evidence type="ECO:0000259" key="3">
    <source>
        <dbReference type="PROSITE" id="PS50089"/>
    </source>
</evidence>
<dbReference type="Gene3D" id="3.30.40.10">
    <property type="entry name" value="Zinc/RING finger domain, C3HC4 (zinc finger)"/>
    <property type="match status" value="1"/>
</dbReference>
<dbReference type="InterPro" id="IPR001841">
    <property type="entry name" value="Znf_RING"/>
</dbReference>
<evidence type="ECO:0000256" key="2">
    <source>
        <dbReference type="SAM" id="MobiDB-lite"/>
    </source>
</evidence>
<dbReference type="PANTHER" id="PTHR31150:SF19">
    <property type="entry name" value="RING-TYPE DOMAIN-CONTAINING PROTEIN"/>
    <property type="match status" value="1"/>
</dbReference>
<dbReference type="PANTHER" id="PTHR31150">
    <property type="entry name" value="EXPRESSED PROTEIN"/>
    <property type="match status" value="1"/>
</dbReference>
<protein>
    <recommendedName>
        <fullName evidence="3">RING-type domain-containing protein</fullName>
    </recommendedName>
</protein>
<dbReference type="SUPFAM" id="SSF57850">
    <property type="entry name" value="RING/U-box"/>
    <property type="match status" value="1"/>
</dbReference>
<name>A0A2N9HLE5_FAGSY</name>
<feature type="domain" description="RING-type" evidence="3">
    <location>
        <begin position="307"/>
        <end position="361"/>
    </location>
</feature>
<dbReference type="SMART" id="SM00184">
    <property type="entry name" value="RING"/>
    <property type="match status" value="1"/>
</dbReference>
<feature type="compositionally biased region" description="Basic and acidic residues" evidence="2">
    <location>
        <begin position="246"/>
        <end position="257"/>
    </location>
</feature>
<keyword evidence="1" id="KW-0479">Metal-binding</keyword>
<dbReference type="AlphaFoldDB" id="A0A2N9HLE5"/>
<feature type="compositionally biased region" description="Polar residues" evidence="2">
    <location>
        <begin position="13"/>
        <end position="27"/>
    </location>
</feature>
<feature type="compositionally biased region" description="Polar residues" evidence="2">
    <location>
        <begin position="210"/>
        <end position="226"/>
    </location>
</feature>
<organism evidence="4">
    <name type="scientific">Fagus sylvatica</name>
    <name type="common">Beechnut</name>
    <dbReference type="NCBI Taxonomy" id="28930"/>
    <lineage>
        <taxon>Eukaryota</taxon>
        <taxon>Viridiplantae</taxon>
        <taxon>Streptophyta</taxon>
        <taxon>Embryophyta</taxon>
        <taxon>Tracheophyta</taxon>
        <taxon>Spermatophyta</taxon>
        <taxon>Magnoliopsida</taxon>
        <taxon>eudicotyledons</taxon>
        <taxon>Gunneridae</taxon>
        <taxon>Pentapetalae</taxon>
        <taxon>rosids</taxon>
        <taxon>fabids</taxon>
        <taxon>Fagales</taxon>
        <taxon>Fagaceae</taxon>
        <taxon>Fagus</taxon>
    </lineage>
</organism>
<gene>
    <name evidence="4" type="ORF">FSB_LOCUS40687</name>
</gene>
<keyword evidence="1" id="KW-0863">Zinc-finger</keyword>